<gene>
    <name evidence="2" type="ORF">PGTUg99_024815</name>
</gene>
<reference evidence="2 3" key="1">
    <citation type="submission" date="2019-05" db="EMBL/GenBank/DDBJ databases">
        <title>Emergence of the Ug99 lineage of the wheat stem rust pathogen through somatic hybridization.</title>
        <authorList>
            <person name="Li F."/>
            <person name="Upadhyaya N.M."/>
            <person name="Sperschneider J."/>
            <person name="Matny O."/>
            <person name="Nguyen-Phuc H."/>
            <person name="Mago R."/>
            <person name="Raley C."/>
            <person name="Miller M.E."/>
            <person name="Silverstein K.A.T."/>
            <person name="Henningsen E."/>
            <person name="Hirsch C.D."/>
            <person name="Visser B."/>
            <person name="Pretorius Z.A."/>
            <person name="Steffenson B.J."/>
            <person name="Schwessinger B."/>
            <person name="Dodds P.N."/>
            <person name="Figueroa M."/>
        </authorList>
    </citation>
    <scope>NUCLEOTIDE SEQUENCE [LARGE SCALE GENOMIC DNA]</scope>
    <source>
        <strain evidence="2 3">Ug99</strain>
    </source>
</reference>
<evidence type="ECO:0000313" key="2">
    <source>
        <dbReference type="EMBL" id="KAA1066786.1"/>
    </source>
</evidence>
<accession>A0A5B0LRN1</accession>
<feature type="region of interest" description="Disordered" evidence="1">
    <location>
        <begin position="137"/>
        <end position="160"/>
    </location>
</feature>
<protein>
    <submittedName>
        <fullName evidence="2">Uncharacterized protein</fullName>
    </submittedName>
</protein>
<comment type="caution">
    <text evidence="2">The sequence shown here is derived from an EMBL/GenBank/DDBJ whole genome shotgun (WGS) entry which is preliminary data.</text>
</comment>
<sequence>MNTSFLKYLYLAAHLTSQVHLSLLSPTKLEKDIFRFDLNQLPPDESLITPDCSTSSAAHPYGSSNVLELKREKSVEIPTMPSSSMLSKEFGKFCKGDHVLHGEEVKPSSVLLNTDFFPNSHKRKSEDSNLEHRTHKFHCGTGGEKQPTFPYNKKGKNHNNGSTITEFLNTDHSKLCQTNEVKSERSKEKSNQNQEVEFKQEEEKPLHLNHWSFVKVDPDEDILKGKEEKSEELQPDKKLFKHLNGMRSDANPEEGFWIPRGDQINFFKNYYTQRKNLVYPPKIICFHRKSGILYIILRISQEKLDLDQYFGFFKELEKQLILNLESNKSSFVRLDYLNNPLSIRMEYMKKLTRITTTLTLIYISLFREHEGGSFKKMYILNHLNFFKELWEDVLNLSNEGFFNQNEFAKQLHETLNYKTKRHINDSKMSNAAELMRMSWHIFDYWLKKTGRGSKTKSGKIKNRKAIVEIIQKIIFWSNSESIFKLINCGLH</sequence>
<evidence type="ECO:0000256" key="1">
    <source>
        <dbReference type="SAM" id="MobiDB-lite"/>
    </source>
</evidence>
<feature type="compositionally biased region" description="Basic and acidic residues" evidence="1">
    <location>
        <begin position="181"/>
        <end position="203"/>
    </location>
</feature>
<evidence type="ECO:0000313" key="3">
    <source>
        <dbReference type="Proteomes" id="UP000325313"/>
    </source>
</evidence>
<organism evidence="2 3">
    <name type="scientific">Puccinia graminis f. sp. tritici</name>
    <dbReference type="NCBI Taxonomy" id="56615"/>
    <lineage>
        <taxon>Eukaryota</taxon>
        <taxon>Fungi</taxon>
        <taxon>Dikarya</taxon>
        <taxon>Basidiomycota</taxon>
        <taxon>Pucciniomycotina</taxon>
        <taxon>Pucciniomycetes</taxon>
        <taxon>Pucciniales</taxon>
        <taxon>Pucciniaceae</taxon>
        <taxon>Puccinia</taxon>
    </lineage>
</organism>
<feature type="region of interest" description="Disordered" evidence="1">
    <location>
        <begin position="178"/>
        <end position="203"/>
    </location>
</feature>
<proteinExistence type="predicted"/>
<dbReference type="EMBL" id="VDEP01000509">
    <property type="protein sequence ID" value="KAA1066786.1"/>
    <property type="molecule type" value="Genomic_DNA"/>
</dbReference>
<dbReference type="AlphaFoldDB" id="A0A5B0LRN1"/>
<dbReference type="Proteomes" id="UP000325313">
    <property type="component" value="Unassembled WGS sequence"/>
</dbReference>
<name>A0A5B0LRN1_PUCGR</name>